<reference evidence="3 4" key="1">
    <citation type="journal article" date="2015" name="Nature">
        <title>rRNA introns, odd ribosomes, and small enigmatic genomes across a large radiation of phyla.</title>
        <authorList>
            <person name="Brown C.T."/>
            <person name="Hug L.A."/>
            <person name="Thomas B.C."/>
            <person name="Sharon I."/>
            <person name="Castelle C.J."/>
            <person name="Singh A."/>
            <person name="Wilkins M.J."/>
            <person name="Williams K.H."/>
            <person name="Banfield J.F."/>
        </authorList>
    </citation>
    <scope>NUCLEOTIDE SEQUENCE [LARGE SCALE GENOMIC DNA]</scope>
</reference>
<sequence>MRLKNTYYLILVLSILAALILGLNIGKRMQQTKSNPDQTQNTIQEESPTSAPI</sequence>
<keyword evidence="2" id="KW-0812">Transmembrane</keyword>
<proteinExistence type="predicted"/>
<comment type="caution">
    <text evidence="3">The sequence shown here is derived from an EMBL/GenBank/DDBJ whole genome shotgun (WGS) entry which is preliminary data.</text>
</comment>
<dbReference type="Proteomes" id="UP000034617">
    <property type="component" value="Unassembled WGS sequence"/>
</dbReference>
<feature type="transmembrane region" description="Helical" evidence="2">
    <location>
        <begin position="6"/>
        <end position="25"/>
    </location>
</feature>
<name>A0A0G1GHD7_9BACT</name>
<evidence type="ECO:0000313" key="4">
    <source>
        <dbReference type="Proteomes" id="UP000034617"/>
    </source>
</evidence>
<evidence type="ECO:0000256" key="1">
    <source>
        <dbReference type="SAM" id="MobiDB-lite"/>
    </source>
</evidence>
<dbReference type="EMBL" id="LCHM01000086">
    <property type="protein sequence ID" value="KKT33965.1"/>
    <property type="molecule type" value="Genomic_DNA"/>
</dbReference>
<evidence type="ECO:0000313" key="3">
    <source>
        <dbReference type="EMBL" id="KKT33965.1"/>
    </source>
</evidence>
<feature type="region of interest" description="Disordered" evidence="1">
    <location>
        <begin position="30"/>
        <end position="53"/>
    </location>
</feature>
<feature type="non-terminal residue" evidence="3">
    <location>
        <position position="53"/>
    </location>
</feature>
<organism evidence="3 4">
    <name type="scientific">Candidatus Gottesmanbacteria bacterium GW2011_GWB1_44_11c</name>
    <dbReference type="NCBI Taxonomy" id="1618447"/>
    <lineage>
        <taxon>Bacteria</taxon>
        <taxon>Candidatus Gottesmaniibacteriota</taxon>
    </lineage>
</organism>
<dbReference type="AlphaFoldDB" id="A0A0G1GHD7"/>
<protein>
    <submittedName>
        <fullName evidence="3">Uncharacterized protein</fullName>
    </submittedName>
</protein>
<evidence type="ECO:0000256" key="2">
    <source>
        <dbReference type="SAM" id="Phobius"/>
    </source>
</evidence>
<accession>A0A0G1GHD7</accession>
<gene>
    <name evidence="3" type="ORF">UW22_C0086G0011</name>
</gene>
<keyword evidence="2" id="KW-1133">Transmembrane helix</keyword>
<keyword evidence="2" id="KW-0472">Membrane</keyword>